<evidence type="ECO:0000256" key="3">
    <source>
        <dbReference type="ARBA" id="ARBA00072421"/>
    </source>
</evidence>
<dbReference type="GO" id="GO:0016973">
    <property type="term" value="P:poly(A)+ mRNA export from nucleus"/>
    <property type="evidence" value="ECO:0007669"/>
    <property type="project" value="TreeGrafter"/>
</dbReference>
<feature type="domain" description="PCI" evidence="4">
    <location>
        <begin position="127"/>
        <end position="308"/>
    </location>
</feature>
<organism evidence="5">
    <name type="scientific">Soboliphyme baturini</name>
    <dbReference type="NCBI Taxonomy" id="241478"/>
    <lineage>
        <taxon>Eukaryota</taxon>
        <taxon>Metazoa</taxon>
        <taxon>Ecdysozoa</taxon>
        <taxon>Nematoda</taxon>
        <taxon>Enoplea</taxon>
        <taxon>Dorylaimia</taxon>
        <taxon>Dioctophymatida</taxon>
        <taxon>Dioctophymatoidea</taxon>
        <taxon>Soboliphymatidae</taxon>
        <taxon>Soboliphyme</taxon>
    </lineage>
</organism>
<dbReference type="GO" id="GO:0006368">
    <property type="term" value="P:transcription elongation by RNA polymerase II"/>
    <property type="evidence" value="ECO:0007669"/>
    <property type="project" value="TreeGrafter"/>
</dbReference>
<dbReference type="Pfam" id="PF01399">
    <property type="entry name" value="PCI"/>
    <property type="match status" value="1"/>
</dbReference>
<sequence length="316" mass="36662">LIPIFLKVLVNIQAKNYQEAYDLEVQIVNTFVKEILQKWKDANFFLPICYRLCSDLILCAKLVCTILCRCMARSSMDCTKRLAMLNLTNNLFRLYFRISRLNLLKPLIRAIENCGPLYEHFSMADKVTFQYYIGRKAMYDSDFKAADEALTFAFNNCLPSSIKNLRLILVYLIPVKIYLGYLPPKNLLMKYNLMEFFAVAEAVKHGDVYRLEEIICSYNPFFVKSGIFLMLDKLKIMACRTLFKKTCRLLKTSQIPLKAFSIAMKLAKIEDMDADEVECVVANLIFQNKIKGYISHEHQKLVISRKNPFPSLSKPK</sequence>
<dbReference type="AlphaFoldDB" id="A0A183ING1"/>
<protein>
    <recommendedName>
        <fullName evidence="3">PCI domain-containing protein 2 homolog</fullName>
    </recommendedName>
    <alternativeName>
        <fullName evidence="2">CSN12-like protein</fullName>
    </alternativeName>
</protein>
<reference evidence="5" key="1">
    <citation type="submission" date="2016-06" db="UniProtKB">
        <authorList>
            <consortium name="WormBaseParasite"/>
        </authorList>
    </citation>
    <scope>IDENTIFICATION</scope>
</reference>
<dbReference type="GO" id="GO:0000973">
    <property type="term" value="P:post-transcriptional tethering of RNA polymerase II gene DNA at nuclear periphery"/>
    <property type="evidence" value="ECO:0007669"/>
    <property type="project" value="TreeGrafter"/>
</dbReference>
<dbReference type="SMART" id="SM00753">
    <property type="entry name" value="PAM"/>
    <property type="match status" value="1"/>
</dbReference>
<dbReference type="InterPro" id="IPR045114">
    <property type="entry name" value="Csn12-like"/>
</dbReference>
<dbReference type="PANTHER" id="PTHR12732:SF0">
    <property type="entry name" value="PCI DOMAIN-CONTAINING PROTEIN 2"/>
    <property type="match status" value="1"/>
</dbReference>
<dbReference type="Gene3D" id="1.10.10.10">
    <property type="entry name" value="Winged helix-like DNA-binding domain superfamily/Winged helix DNA-binding domain"/>
    <property type="match status" value="1"/>
</dbReference>
<dbReference type="InterPro" id="IPR000717">
    <property type="entry name" value="PCI_dom"/>
</dbReference>
<name>A0A183ING1_9BILA</name>
<evidence type="ECO:0000256" key="1">
    <source>
        <dbReference type="ARBA" id="ARBA00025771"/>
    </source>
</evidence>
<evidence type="ECO:0000259" key="4">
    <source>
        <dbReference type="PROSITE" id="PS50250"/>
    </source>
</evidence>
<dbReference type="WBParaSite" id="SBAD_0000536701-mRNA-1">
    <property type="protein sequence ID" value="SBAD_0000536701-mRNA-1"/>
    <property type="gene ID" value="SBAD_0000536701"/>
</dbReference>
<dbReference type="PANTHER" id="PTHR12732">
    <property type="entry name" value="UNCHARACTERIZED PROTEASOME COMPONENT REGION PCI-CONTAINING"/>
    <property type="match status" value="1"/>
</dbReference>
<accession>A0A183ING1</accession>
<dbReference type="GO" id="GO:0003723">
    <property type="term" value="F:RNA binding"/>
    <property type="evidence" value="ECO:0007669"/>
    <property type="project" value="InterPro"/>
</dbReference>
<dbReference type="FunFam" id="1.10.10.10:FF:000146">
    <property type="entry name" value="PCI domain-containing protein 2 homolog"/>
    <property type="match status" value="1"/>
</dbReference>
<dbReference type="InterPro" id="IPR036388">
    <property type="entry name" value="WH-like_DNA-bd_sf"/>
</dbReference>
<dbReference type="PROSITE" id="PS50250">
    <property type="entry name" value="PCI"/>
    <property type="match status" value="1"/>
</dbReference>
<evidence type="ECO:0000256" key="2">
    <source>
        <dbReference type="ARBA" id="ARBA00033214"/>
    </source>
</evidence>
<dbReference type="GO" id="GO:0003690">
    <property type="term" value="F:double-stranded DNA binding"/>
    <property type="evidence" value="ECO:0007669"/>
    <property type="project" value="InterPro"/>
</dbReference>
<dbReference type="GO" id="GO:0070390">
    <property type="term" value="C:transcription export complex 2"/>
    <property type="evidence" value="ECO:0007669"/>
    <property type="project" value="TreeGrafter"/>
</dbReference>
<comment type="similarity">
    <text evidence="1">Belongs to the CSN12 family.</text>
</comment>
<evidence type="ECO:0000313" key="5">
    <source>
        <dbReference type="WBParaSite" id="SBAD_0000536701-mRNA-1"/>
    </source>
</evidence>
<proteinExistence type="inferred from homology"/>